<accession>A0A1Y4DAT1</accession>
<evidence type="ECO:0000256" key="2">
    <source>
        <dbReference type="ARBA" id="ARBA00023015"/>
    </source>
</evidence>
<evidence type="ECO:0000313" key="7">
    <source>
        <dbReference type="EMBL" id="OUO56156.1"/>
    </source>
</evidence>
<dbReference type="Pfam" id="PF08281">
    <property type="entry name" value="Sigma70_r4_2"/>
    <property type="match status" value="1"/>
</dbReference>
<dbReference type="InterPro" id="IPR039425">
    <property type="entry name" value="RNA_pol_sigma-70-like"/>
</dbReference>
<gene>
    <name evidence="7" type="ORF">B5F75_05935</name>
</gene>
<dbReference type="NCBIfam" id="TIGR02937">
    <property type="entry name" value="sigma70-ECF"/>
    <property type="match status" value="1"/>
</dbReference>
<evidence type="ECO:0000256" key="4">
    <source>
        <dbReference type="ARBA" id="ARBA00023125"/>
    </source>
</evidence>
<dbReference type="AlphaFoldDB" id="A0A1Y4DAT1"/>
<evidence type="ECO:0000256" key="1">
    <source>
        <dbReference type="ARBA" id="ARBA00010641"/>
    </source>
</evidence>
<dbReference type="Proteomes" id="UP000196368">
    <property type="component" value="Unassembled WGS sequence"/>
</dbReference>
<dbReference type="PANTHER" id="PTHR43133:SF52">
    <property type="entry name" value="ECF RNA POLYMERASE SIGMA FACTOR SIGL"/>
    <property type="match status" value="1"/>
</dbReference>
<reference evidence="8" key="1">
    <citation type="submission" date="2017-04" db="EMBL/GenBank/DDBJ databases">
        <title>Function of individual gut microbiota members based on whole genome sequencing of pure cultures obtained from chicken caecum.</title>
        <authorList>
            <person name="Medvecky M."/>
            <person name="Cejkova D."/>
            <person name="Polansky O."/>
            <person name="Karasova D."/>
            <person name="Kubasova T."/>
            <person name="Cizek A."/>
            <person name="Rychlik I."/>
        </authorList>
    </citation>
    <scope>NUCLEOTIDE SEQUENCE [LARGE SCALE GENOMIC DNA]</scope>
    <source>
        <strain evidence="8">An273</strain>
    </source>
</reference>
<dbReference type="InterPro" id="IPR007627">
    <property type="entry name" value="RNA_pol_sigma70_r2"/>
</dbReference>
<keyword evidence="5" id="KW-0804">Transcription</keyword>
<dbReference type="InterPro" id="IPR000792">
    <property type="entry name" value="Tscrpt_reg_LuxR_C"/>
</dbReference>
<evidence type="ECO:0000313" key="8">
    <source>
        <dbReference type="Proteomes" id="UP000196368"/>
    </source>
</evidence>
<dbReference type="SUPFAM" id="SSF88659">
    <property type="entry name" value="Sigma3 and sigma4 domains of RNA polymerase sigma factors"/>
    <property type="match status" value="1"/>
</dbReference>
<organism evidence="7 8">
    <name type="scientific">Candidatus Avelusimicrobium gallicola</name>
    <dbReference type="NCBI Taxonomy" id="2562704"/>
    <lineage>
        <taxon>Bacteria</taxon>
        <taxon>Pseudomonadati</taxon>
        <taxon>Elusimicrobiota</taxon>
        <taxon>Elusimicrobia</taxon>
        <taxon>Elusimicrobiales</taxon>
        <taxon>Elusimicrobiaceae</taxon>
        <taxon>Candidatus Avelusimicrobium</taxon>
    </lineage>
</organism>
<dbReference type="InterPro" id="IPR036388">
    <property type="entry name" value="WH-like_DNA-bd_sf"/>
</dbReference>
<dbReference type="PROSITE" id="PS00622">
    <property type="entry name" value="HTH_LUXR_1"/>
    <property type="match status" value="1"/>
</dbReference>
<keyword evidence="2" id="KW-0805">Transcription regulation</keyword>
<feature type="domain" description="HTH luxR-type" evidence="6">
    <location>
        <begin position="131"/>
        <end position="158"/>
    </location>
</feature>
<keyword evidence="3" id="KW-0731">Sigma factor</keyword>
<dbReference type="PANTHER" id="PTHR43133">
    <property type="entry name" value="RNA POLYMERASE ECF-TYPE SIGMA FACTO"/>
    <property type="match status" value="1"/>
</dbReference>
<comment type="caution">
    <text evidence="7">The sequence shown here is derived from an EMBL/GenBank/DDBJ whole genome shotgun (WGS) entry which is preliminary data.</text>
</comment>
<name>A0A1Y4DAT1_9BACT</name>
<comment type="similarity">
    <text evidence="1">Belongs to the sigma-70 factor family. ECF subfamily.</text>
</comment>
<dbReference type="OrthoDB" id="9784984at2"/>
<dbReference type="Pfam" id="PF04542">
    <property type="entry name" value="Sigma70_r2"/>
    <property type="match status" value="1"/>
</dbReference>
<keyword evidence="8" id="KW-1185">Reference proteome</keyword>
<dbReference type="InterPro" id="IPR013324">
    <property type="entry name" value="RNA_pol_sigma_r3/r4-like"/>
</dbReference>
<dbReference type="GO" id="GO:0006352">
    <property type="term" value="P:DNA-templated transcription initiation"/>
    <property type="evidence" value="ECO:0007669"/>
    <property type="project" value="InterPro"/>
</dbReference>
<sequence length="166" mass="19314">MTSFEALYNQYFKPVYAYVVTRINDPAAAEDICAGTWKKCYEHLASYDEAKGTFSQWIFTIARNETNMYRRLFWVKHFFSLAQTPDDLLPGKEKSPLEQLEQDSLQRQLLAAMATLSEKERDLLSLKFYSGLTNREIAAVTRLSESNVGTMLYRAVQKIRRYMEPL</sequence>
<dbReference type="RefSeq" id="WP_087288952.1">
    <property type="nucleotide sequence ID" value="NZ_NFJD01000004.1"/>
</dbReference>
<protein>
    <recommendedName>
        <fullName evidence="6">HTH luxR-type domain-containing protein</fullName>
    </recommendedName>
</protein>
<dbReference type="GO" id="GO:0003677">
    <property type="term" value="F:DNA binding"/>
    <property type="evidence" value="ECO:0007669"/>
    <property type="project" value="UniProtKB-KW"/>
</dbReference>
<evidence type="ECO:0000259" key="6">
    <source>
        <dbReference type="PROSITE" id="PS00622"/>
    </source>
</evidence>
<dbReference type="InterPro" id="IPR014284">
    <property type="entry name" value="RNA_pol_sigma-70_dom"/>
</dbReference>
<dbReference type="SUPFAM" id="SSF88946">
    <property type="entry name" value="Sigma2 domain of RNA polymerase sigma factors"/>
    <property type="match status" value="1"/>
</dbReference>
<proteinExistence type="inferred from homology"/>
<dbReference type="CDD" id="cd06171">
    <property type="entry name" value="Sigma70_r4"/>
    <property type="match status" value="1"/>
</dbReference>
<dbReference type="InterPro" id="IPR013325">
    <property type="entry name" value="RNA_pol_sigma_r2"/>
</dbReference>
<dbReference type="Gene3D" id="1.10.10.10">
    <property type="entry name" value="Winged helix-like DNA-binding domain superfamily/Winged helix DNA-binding domain"/>
    <property type="match status" value="1"/>
</dbReference>
<dbReference type="EMBL" id="NFJD01000004">
    <property type="protein sequence ID" value="OUO56156.1"/>
    <property type="molecule type" value="Genomic_DNA"/>
</dbReference>
<evidence type="ECO:0000256" key="5">
    <source>
        <dbReference type="ARBA" id="ARBA00023163"/>
    </source>
</evidence>
<keyword evidence="4" id="KW-0238">DNA-binding</keyword>
<dbReference type="InterPro" id="IPR013249">
    <property type="entry name" value="RNA_pol_sigma70_r4_t2"/>
</dbReference>
<dbReference type="Gene3D" id="1.10.1740.10">
    <property type="match status" value="1"/>
</dbReference>
<evidence type="ECO:0000256" key="3">
    <source>
        <dbReference type="ARBA" id="ARBA00023082"/>
    </source>
</evidence>
<dbReference type="GO" id="GO:0016987">
    <property type="term" value="F:sigma factor activity"/>
    <property type="evidence" value="ECO:0007669"/>
    <property type="project" value="UniProtKB-KW"/>
</dbReference>